<name>A0A822ZMX3_NELNU</name>
<dbReference type="EMBL" id="DUZY01000007">
    <property type="protein sequence ID" value="DAD44871.1"/>
    <property type="molecule type" value="Genomic_DNA"/>
</dbReference>
<organism evidence="1 2">
    <name type="scientific">Nelumbo nucifera</name>
    <name type="common">Sacred lotus</name>
    <dbReference type="NCBI Taxonomy" id="4432"/>
    <lineage>
        <taxon>Eukaryota</taxon>
        <taxon>Viridiplantae</taxon>
        <taxon>Streptophyta</taxon>
        <taxon>Embryophyta</taxon>
        <taxon>Tracheophyta</taxon>
        <taxon>Spermatophyta</taxon>
        <taxon>Magnoliopsida</taxon>
        <taxon>Proteales</taxon>
        <taxon>Nelumbonaceae</taxon>
        <taxon>Nelumbo</taxon>
    </lineage>
</organism>
<dbReference type="AlphaFoldDB" id="A0A822ZMX3"/>
<keyword evidence="2" id="KW-1185">Reference proteome</keyword>
<reference evidence="1 2" key="1">
    <citation type="journal article" date="2020" name="Mol. Biol. Evol.">
        <title>Distinct Expression and Methylation Patterns for Genes with Different Fates following a Single Whole-Genome Duplication in Flowering Plants.</title>
        <authorList>
            <person name="Shi T."/>
            <person name="Rahmani R.S."/>
            <person name="Gugger P.F."/>
            <person name="Wang M."/>
            <person name="Li H."/>
            <person name="Zhang Y."/>
            <person name="Li Z."/>
            <person name="Wang Q."/>
            <person name="Van de Peer Y."/>
            <person name="Marchal K."/>
            <person name="Chen J."/>
        </authorList>
    </citation>
    <scope>NUCLEOTIDE SEQUENCE [LARGE SCALE GENOMIC DNA]</scope>
    <source>
        <tissue evidence="1">Leaf</tissue>
    </source>
</reference>
<evidence type="ECO:0000313" key="2">
    <source>
        <dbReference type="Proteomes" id="UP000607653"/>
    </source>
</evidence>
<sequence>MNRRSSVATDGRRVWCMGSVWWKELSRGNKIEEMRPFRLCSKPVTNRFYPCELSN</sequence>
<proteinExistence type="predicted"/>
<dbReference type="Proteomes" id="UP000607653">
    <property type="component" value="Unassembled WGS sequence"/>
</dbReference>
<evidence type="ECO:0000313" key="1">
    <source>
        <dbReference type="EMBL" id="DAD44871.1"/>
    </source>
</evidence>
<protein>
    <submittedName>
        <fullName evidence="1">Uncharacterized protein</fullName>
    </submittedName>
</protein>
<comment type="caution">
    <text evidence="1">The sequence shown here is derived from an EMBL/GenBank/DDBJ whole genome shotgun (WGS) entry which is preliminary data.</text>
</comment>
<accession>A0A822ZMX3</accession>
<gene>
    <name evidence="1" type="ORF">HUJ06_003101</name>
</gene>